<dbReference type="InterPro" id="IPR032675">
    <property type="entry name" value="LRR_dom_sf"/>
</dbReference>
<evidence type="ECO:0000313" key="1">
    <source>
        <dbReference type="EMBL" id="KAF6764715.1"/>
    </source>
</evidence>
<gene>
    <name evidence="1" type="ORF">DFP72DRAFT_1039640</name>
</gene>
<sequence length="444" mass="50112">MISDLTVMASSSPLPIHEKLPTELLLDIFALITALPYKHDETLIFDGRYSPLYLGHICRAWRSIAWTTPSLWSAIGMKISDDSLSGHTGINAYQLGLLEQWLQRAQGSPLSIYLRVSAESAMPTPPTHVYELLIQKLVSRSKQWIYLDCRVPRASMRIPFAGIASQGGLPLLQTLIVENEVVPSQWLQSAPNLSRLIIRNRGWFMRIPPVDCVMPDESRLQHLSANWIQPNLFLDILRSSSPHIISCQVTFYDRHSSGVGSPAIYLPRLSRLVISQGGTSILNDILDLIHCPSLSDLTLSHLQSTESGTRLELPNILSQWSRNLISLTLSTTTLDEHEDLIPTLQIIPSLRHLTLAYVYYHDPALDSDGDVEWKHLSHLLATDTTFLPTLDTFRLVYGFKEDNPPAVAAYLPEIEIFRTLHNFPFRNPALPFKVTLYDNTQGHW</sequence>
<accession>A0A8H6IFK3</accession>
<dbReference type="AlphaFoldDB" id="A0A8H6IFK3"/>
<comment type="caution">
    <text evidence="1">The sequence shown here is derived from an EMBL/GenBank/DDBJ whole genome shotgun (WGS) entry which is preliminary data.</text>
</comment>
<dbReference type="SUPFAM" id="SSF52047">
    <property type="entry name" value="RNI-like"/>
    <property type="match status" value="1"/>
</dbReference>
<reference evidence="1 2" key="1">
    <citation type="submission" date="2020-07" db="EMBL/GenBank/DDBJ databases">
        <title>Comparative genomics of pyrophilous fungi reveals a link between fire events and developmental genes.</title>
        <authorList>
            <consortium name="DOE Joint Genome Institute"/>
            <person name="Steindorff A.S."/>
            <person name="Carver A."/>
            <person name="Calhoun S."/>
            <person name="Stillman K."/>
            <person name="Liu H."/>
            <person name="Lipzen A."/>
            <person name="Pangilinan J."/>
            <person name="Labutti K."/>
            <person name="Bruns T.D."/>
            <person name="Grigoriev I.V."/>
        </authorList>
    </citation>
    <scope>NUCLEOTIDE SEQUENCE [LARGE SCALE GENOMIC DNA]</scope>
    <source>
        <strain evidence="1 2">CBS 144469</strain>
    </source>
</reference>
<evidence type="ECO:0008006" key="3">
    <source>
        <dbReference type="Google" id="ProtNLM"/>
    </source>
</evidence>
<dbReference type="EMBL" id="JACGCI010000003">
    <property type="protein sequence ID" value="KAF6764715.1"/>
    <property type="molecule type" value="Genomic_DNA"/>
</dbReference>
<proteinExistence type="predicted"/>
<dbReference type="Gene3D" id="1.20.1280.50">
    <property type="match status" value="1"/>
</dbReference>
<keyword evidence="2" id="KW-1185">Reference proteome</keyword>
<organism evidence="1 2">
    <name type="scientific">Ephemerocybe angulata</name>
    <dbReference type="NCBI Taxonomy" id="980116"/>
    <lineage>
        <taxon>Eukaryota</taxon>
        <taxon>Fungi</taxon>
        <taxon>Dikarya</taxon>
        <taxon>Basidiomycota</taxon>
        <taxon>Agaricomycotina</taxon>
        <taxon>Agaricomycetes</taxon>
        <taxon>Agaricomycetidae</taxon>
        <taxon>Agaricales</taxon>
        <taxon>Agaricineae</taxon>
        <taxon>Psathyrellaceae</taxon>
        <taxon>Ephemerocybe</taxon>
    </lineage>
</organism>
<evidence type="ECO:0000313" key="2">
    <source>
        <dbReference type="Proteomes" id="UP000521943"/>
    </source>
</evidence>
<name>A0A8H6IFK3_9AGAR</name>
<dbReference type="OrthoDB" id="3056769at2759"/>
<protein>
    <recommendedName>
        <fullName evidence="3">F-box domain-containing protein</fullName>
    </recommendedName>
</protein>
<dbReference type="Proteomes" id="UP000521943">
    <property type="component" value="Unassembled WGS sequence"/>
</dbReference>
<dbReference type="Gene3D" id="3.80.10.10">
    <property type="entry name" value="Ribonuclease Inhibitor"/>
    <property type="match status" value="1"/>
</dbReference>